<dbReference type="AlphaFoldDB" id="A0A6M3X4H7"/>
<accession>A0A6M3X4H7</accession>
<evidence type="ECO:0000313" key="1">
    <source>
        <dbReference type="EMBL" id="QJH92588.1"/>
    </source>
</evidence>
<reference evidence="1" key="1">
    <citation type="submission" date="2020-03" db="EMBL/GenBank/DDBJ databases">
        <title>The deep terrestrial virosphere.</title>
        <authorList>
            <person name="Holmfeldt K."/>
            <person name="Nilsson E."/>
            <person name="Simone D."/>
            <person name="Lopez-Fernandez M."/>
            <person name="Wu X."/>
            <person name="de Brujin I."/>
            <person name="Lundin D."/>
            <person name="Andersson A."/>
            <person name="Bertilsson S."/>
            <person name="Dopson M."/>
        </authorList>
    </citation>
    <scope>NUCLEOTIDE SEQUENCE</scope>
    <source>
        <strain evidence="1">MM171A03179</strain>
    </source>
</reference>
<protein>
    <submittedName>
        <fullName evidence="1">Uncharacterized protein</fullName>
    </submittedName>
</protein>
<name>A0A6M3X4H7_9ZZZZ</name>
<dbReference type="EMBL" id="MT143903">
    <property type="protein sequence ID" value="QJH92588.1"/>
    <property type="molecule type" value="Genomic_DNA"/>
</dbReference>
<gene>
    <name evidence="1" type="ORF">MM171A03179_0006</name>
</gene>
<sequence length="101" mass="11168">MMAPGERALAVKMLGRAMQDCGGRSLDMSDARTKIIKGCQMTREDIAFDGECWLRESEQCDMILQALGHPWSVYSGVELAGRAQSPDFDWRQFAIALGGLI</sequence>
<organism evidence="1">
    <name type="scientific">viral metagenome</name>
    <dbReference type="NCBI Taxonomy" id="1070528"/>
    <lineage>
        <taxon>unclassified sequences</taxon>
        <taxon>metagenomes</taxon>
        <taxon>organismal metagenomes</taxon>
    </lineage>
</organism>
<proteinExistence type="predicted"/>